<accession>Q8NNI6</accession>
<protein>
    <submittedName>
        <fullName evidence="1">Uncharacterized protein</fullName>
    </submittedName>
</protein>
<dbReference type="Proteomes" id="UP000000582">
    <property type="component" value="Chromosome"/>
</dbReference>
<dbReference type="STRING" id="196627.cg2430"/>
<dbReference type="PATRIC" id="fig|196627.13.peg.2151"/>
<evidence type="ECO:0000313" key="2">
    <source>
        <dbReference type="Proteomes" id="UP000000582"/>
    </source>
</evidence>
<dbReference type="EMBL" id="BA000036">
    <property type="protein sequence ID" value="BAB99608.1"/>
    <property type="molecule type" value="Genomic_DNA"/>
</dbReference>
<reference evidence="2" key="1">
    <citation type="journal article" date="2003" name="Appl. Microbiol. Biotechnol.">
        <title>The Corynebacterium glutamicum genome: features and impacts on biotechnological processes.</title>
        <authorList>
            <person name="Ikeda M."/>
            <person name="Nakagawa S."/>
        </authorList>
    </citation>
    <scope>NUCLEOTIDE SEQUENCE [LARGE SCALE GENOMIC DNA]</scope>
    <source>
        <strain evidence="2">ATCC 13032 / DSM 20300 / BCRC 11384 / JCM 1318 / LMG 3730 / NCIMB 10025</strain>
    </source>
</reference>
<dbReference type="BioCyc" id="CORYNE:G18NG-11807-MONOMER"/>
<organism evidence="1 2">
    <name type="scientific">Corynebacterium glutamicum (strain ATCC 13032 / DSM 20300 / JCM 1318 / BCRC 11384 / CCUG 27702 / LMG 3730 / NBRC 12168 / NCIMB 10025 / NRRL B-2784 / 534)</name>
    <dbReference type="NCBI Taxonomy" id="196627"/>
    <lineage>
        <taxon>Bacteria</taxon>
        <taxon>Bacillati</taxon>
        <taxon>Actinomycetota</taxon>
        <taxon>Actinomycetes</taxon>
        <taxon>Mycobacteriales</taxon>
        <taxon>Corynebacteriaceae</taxon>
        <taxon>Corynebacterium</taxon>
    </lineage>
</organism>
<evidence type="ECO:0000313" key="1">
    <source>
        <dbReference type="EMBL" id="BAB99608.1"/>
    </source>
</evidence>
<proteinExistence type="predicted"/>
<dbReference type="KEGG" id="cgl:Cgl2215"/>
<dbReference type="HOGENOM" id="CLU_202410_0_0_11"/>
<dbReference type="eggNOG" id="ENOG5031JSS">
    <property type="taxonomic scope" value="Bacteria"/>
</dbReference>
<name>Q8NNI6_CORGL</name>
<dbReference type="OrthoDB" id="4412793at2"/>
<keyword evidence="2" id="KW-1185">Reference proteome</keyword>
<sequence>MNHKLFGSKQFRKEKEMGLRIRPNEMKVWETFTLERQLEVIINADHLLLFRGEPHGTVSLSDVVASELIGI</sequence>
<gene>
    <name evidence="1" type="ordered locus">Cgl2215</name>
</gene>
<dbReference type="AlphaFoldDB" id="Q8NNI6"/>